<dbReference type="PANTHER" id="PTHR11070:SF2">
    <property type="entry name" value="ATP-DEPENDENT DNA HELICASE SRS2"/>
    <property type="match status" value="1"/>
</dbReference>
<name>A0A1L6RBB9_9LACO</name>
<dbReference type="STRING" id="1631871.FOL01_0967"/>
<keyword evidence="3 10" id="KW-0378">Hydrolase</keyword>
<evidence type="ECO:0000256" key="7">
    <source>
        <dbReference type="ARBA" id="ARBA00023235"/>
    </source>
</evidence>
<organism evidence="15 16">
    <name type="scientific">Weissella jogaejeotgali</name>
    <dbReference type="NCBI Taxonomy" id="1631871"/>
    <lineage>
        <taxon>Bacteria</taxon>
        <taxon>Bacillati</taxon>
        <taxon>Bacillota</taxon>
        <taxon>Bacilli</taxon>
        <taxon>Lactobacillales</taxon>
        <taxon>Lactobacillaceae</taxon>
        <taxon>Weissella</taxon>
    </lineage>
</organism>
<sequence length="759" mass="85863">MNPLLAGMNDKQAEAVKTTEGPLLIMAGAGSGKTRVLTHRVAHLIQDLDVLPWRILAITFTNKAAREMKERIGQLVDENDANAVWVSTFHALAVRILRRDIDKLGYKKDFSIIDASAQRTLIKRILKDLNVDIEKYTPRSVLGAISNAKNVMETPEEYAKKASGPFEEIVGKTYKEYQHRLALAQSLDFDDLIMLTIELLHKDQEVLSYYQEKFLYVHVDEYQDTNDAQYELVTLLAAKHRNLAVVGDSDQSIYGWRGANMQIILNFSKEYPDAKTVMLEQNYRSTQTILDAANAVIRHNNERIAKKLWTDNGEGEKITYYRGQSDRSEALFVIKEIRDAVNAQKYDYKDFAILYRTNAQSRGVEEALVKANMPYTVIGGSKFYDRKEIRDILAYLSLATNPADNENFLRIVNEPKRGIGQTSLEKLRRFSLEKGWTLLDSAANATLIPSLSARAANKLTNFATMMATFIEQMSFDLSLTDLTKSILEKSGYEAQLKKSPTPENEGRLENLSEFLSVTEEFDKNYEPTDESISKYVDFLGELALVSDLDNVDENSNNQITLMTLHAAKGLEFPVVFLVGMEENIFPLSRAAADDEQLEEERRLAYVGITRAKEKLFLTNAYSRLLYGRTTSNPASRFIDEIDAQLINEKYDGTGFQPTNRERDLPFNKRSVPAQGVTFSGRKRQQPLQRTSQSKPNVTNTGAEKKDWVIGDAVQHKKWGIGHVIKITGEGEDKELDIAFPDQGIKRLLAAFAPINKVEK</sequence>
<evidence type="ECO:0000256" key="6">
    <source>
        <dbReference type="ARBA" id="ARBA00023125"/>
    </source>
</evidence>
<dbReference type="GO" id="GO:0006260">
    <property type="term" value="P:DNA replication"/>
    <property type="evidence" value="ECO:0007669"/>
    <property type="project" value="InterPro"/>
</dbReference>
<evidence type="ECO:0000256" key="5">
    <source>
        <dbReference type="ARBA" id="ARBA00022840"/>
    </source>
</evidence>
<evidence type="ECO:0000256" key="4">
    <source>
        <dbReference type="ARBA" id="ARBA00022806"/>
    </source>
</evidence>
<dbReference type="FunFam" id="1.10.486.10:FF:000003">
    <property type="entry name" value="ATP-dependent DNA helicase"/>
    <property type="match status" value="1"/>
</dbReference>
<keyword evidence="16" id="KW-1185">Reference proteome</keyword>
<comment type="catalytic activity">
    <reaction evidence="9 11">
        <text>ATP + H2O = ADP + phosphate + H(+)</text>
        <dbReference type="Rhea" id="RHEA:13065"/>
        <dbReference type="ChEBI" id="CHEBI:15377"/>
        <dbReference type="ChEBI" id="CHEBI:15378"/>
        <dbReference type="ChEBI" id="CHEBI:30616"/>
        <dbReference type="ChEBI" id="CHEBI:43474"/>
        <dbReference type="ChEBI" id="CHEBI:456216"/>
        <dbReference type="EC" id="5.6.2.4"/>
    </reaction>
</comment>
<dbReference type="Pfam" id="PF00580">
    <property type="entry name" value="UvrD-helicase"/>
    <property type="match status" value="1"/>
</dbReference>
<dbReference type="OrthoDB" id="9810135at2"/>
<dbReference type="InterPro" id="IPR005751">
    <property type="entry name" value="ATP-dep_DNA_helicase_PcrA"/>
</dbReference>
<feature type="domain" description="UvrD-like helicase C-terminal" evidence="14">
    <location>
        <begin position="287"/>
        <end position="569"/>
    </location>
</feature>
<dbReference type="EMBL" id="CP014332">
    <property type="protein sequence ID" value="APS41826.1"/>
    <property type="molecule type" value="Genomic_DNA"/>
</dbReference>
<evidence type="ECO:0000256" key="2">
    <source>
        <dbReference type="ARBA" id="ARBA00022741"/>
    </source>
</evidence>
<evidence type="ECO:0000313" key="16">
    <source>
        <dbReference type="Proteomes" id="UP000185473"/>
    </source>
</evidence>
<evidence type="ECO:0000256" key="3">
    <source>
        <dbReference type="ARBA" id="ARBA00022801"/>
    </source>
</evidence>
<dbReference type="Gene3D" id="1.10.486.10">
    <property type="entry name" value="PCRA, domain 4"/>
    <property type="match status" value="1"/>
</dbReference>
<feature type="domain" description="UvrD-like helicase ATP-binding" evidence="13">
    <location>
        <begin position="6"/>
        <end position="286"/>
    </location>
</feature>
<comment type="catalytic activity">
    <reaction evidence="8">
        <text>Couples ATP hydrolysis with the unwinding of duplex DNA by translocating in the 3'-5' direction.</text>
        <dbReference type="EC" id="5.6.2.4"/>
    </reaction>
</comment>
<dbReference type="InterPro" id="IPR014017">
    <property type="entry name" value="DNA_helicase_UvrD-like_C"/>
</dbReference>
<protein>
    <recommendedName>
        <fullName evidence="11">ATP-dependent DNA helicase</fullName>
        <ecNumber evidence="11">5.6.2.4</ecNumber>
    </recommendedName>
</protein>
<dbReference type="CDD" id="cd17932">
    <property type="entry name" value="DEXQc_UvrD"/>
    <property type="match status" value="1"/>
</dbReference>
<dbReference type="GO" id="GO:0000725">
    <property type="term" value="P:recombinational repair"/>
    <property type="evidence" value="ECO:0007669"/>
    <property type="project" value="TreeGrafter"/>
</dbReference>
<keyword evidence="6 11" id="KW-0238">DNA-binding</keyword>
<dbReference type="Pfam" id="PF13361">
    <property type="entry name" value="UvrD_C"/>
    <property type="match status" value="1"/>
</dbReference>
<reference evidence="15 16" key="1">
    <citation type="submission" date="2016-02" db="EMBL/GenBank/DDBJ databases">
        <title>Complete Genome Sequence of Weissella jogaejeotgali FOL01.</title>
        <authorList>
            <person name="Lee J.-H."/>
            <person name="Ku H.-J."/>
        </authorList>
    </citation>
    <scope>NUCLEOTIDE SEQUENCE [LARGE SCALE GENOMIC DNA]</scope>
    <source>
        <strain evidence="15 16">FOL01</strain>
    </source>
</reference>
<feature type="compositionally biased region" description="Polar residues" evidence="12">
    <location>
        <begin position="685"/>
        <end position="701"/>
    </location>
</feature>
<dbReference type="InterPro" id="IPR013986">
    <property type="entry name" value="DExx_box_DNA_helicase_dom_sf"/>
</dbReference>
<dbReference type="PROSITE" id="PS51217">
    <property type="entry name" value="UVRD_HELICASE_CTER"/>
    <property type="match status" value="1"/>
</dbReference>
<evidence type="ECO:0000256" key="1">
    <source>
        <dbReference type="ARBA" id="ARBA00009922"/>
    </source>
</evidence>
<dbReference type="CDD" id="cd18807">
    <property type="entry name" value="SF1_C_UvrD"/>
    <property type="match status" value="1"/>
</dbReference>
<dbReference type="Pfam" id="PF21196">
    <property type="entry name" value="PcrA_UvrD_tudor"/>
    <property type="match status" value="1"/>
</dbReference>
<dbReference type="NCBIfam" id="TIGR01073">
    <property type="entry name" value="pcrA"/>
    <property type="match status" value="1"/>
</dbReference>
<keyword evidence="2 10" id="KW-0547">Nucleotide-binding</keyword>
<dbReference type="Gene3D" id="3.40.50.300">
    <property type="entry name" value="P-loop containing nucleotide triphosphate hydrolases"/>
    <property type="match status" value="2"/>
</dbReference>
<keyword evidence="7" id="KW-0413">Isomerase</keyword>
<dbReference type="PANTHER" id="PTHR11070">
    <property type="entry name" value="UVRD / RECB / PCRA DNA HELICASE FAMILY MEMBER"/>
    <property type="match status" value="1"/>
</dbReference>
<keyword evidence="5 10" id="KW-0067">ATP-binding</keyword>
<accession>A0A1L6RBB9</accession>
<evidence type="ECO:0000313" key="15">
    <source>
        <dbReference type="EMBL" id="APS41826.1"/>
    </source>
</evidence>
<feature type="binding site" evidence="10">
    <location>
        <begin position="27"/>
        <end position="34"/>
    </location>
    <ligand>
        <name>ATP</name>
        <dbReference type="ChEBI" id="CHEBI:30616"/>
    </ligand>
</feature>
<dbReference type="InterPro" id="IPR000212">
    <property type="entry name" value="DNA_helicase_UvrD/REP"/>
</dbReference>
<dbReference type="FunFam" id="1.10.10.160:FF:000001">
    <property type="entry name" value="ATP-dependent DNA helicase"/>
    <property type="match status" value="1"/>
</dbReference>
<dbReference type="KEGG" id="wjo:FOL01_0967"/>
<feature type="region of interest" description="Disordered" evidence="12">
    <location>
        <begin position="677"/>
        <end position="705"/>
    </location>
</feature>
<dbReference type="GO" id="GO:0005829">
    <property type="term" value="C:cytosol"/>
    <property type="evidence" value="ECO:0007669"/>
    <property type="project" value="TreeGrafter"/>
</dbReference>
<evidence type="ECO:0000259" key="13">
    <source>
        <dbReference type="PROSITE" id="PS51198"/>
    </source>
</evidence>
<evidence type="ECO:0000256" key="10">
    <source>
        <dbReference type="PROSITE-ProRule" id="PRU00560"/>
    </source>
</evidence>
<dbReference type="PROSITE" id="PS51198">
    <property type="entry name" value="UVRD_HELICASE_ATP_BIND"/>
    <property type="match status" value="1"/>
</dbReference>
<dbReference type="GO" id="GO:0005524">
    <property type="term" value="F:ATP binding"/>
    <property type="evidence" value="ECO:0007669"/>
    <property type="project" value="UniProtKB-UniRule"/>
</dbReference>
<evidence type="ECO:0000259" key="14">
    <source>
        <dbReference type="PROSITE" id="PS51217"/>
    </source>
</evidence>
<evidence type="ECO:0000256" key="8">
    <source>
        <dbReference type="ARBA" id="ARBA00034617"/>
    </source>
</evidence>
<dbReference type="GO" id="GO:0033202">
    <property type="term" value="C:DNA helicase complex"/>
    <property type="evidence" value="ECO:0007669"/>
    <property type="project" value="TreeGrafter"/>
</dbReference>
<proteinExistence type="inferred from homology"/>
<dbReference type="Proteomes" id="UP000185473">
    <property type="component" value="Chromosome"/>
</dbReference>
<dbReference type="Gene3D" id="1.10.10.160">
    <property type="match status" value="1"/>
</dbReference>
<evidence type="ECO:0000256" key="11">
    <source>
        <dbReference type="RuleBase" id="RU364053"/>
    </source>
</evidence>
<dbReference type="GO" id="GO:0009314">
    <property type="term" value="P:response to radiation"/>
    <property type="evidence" value="ECO:0007669"/>
    <property type="project" value="UniProtKB-ARBA"/>
</dbReference>
<evidence type="ECO:0000256" key="9">
    <source>
        <dbReference type="ARBA" id="ARBA00048988"/>
    </source>
</evidence>
<keyword evidence="4 10" id="KW-0347">Helicase</keyword>
<evidence type="ECO:0000256" key="12">
    <source>
        <dbReference type="SAM" id="MobiDB-lite"/>
    </source>
</evidence>
<dbReference type="EC" id="5.6.2.4" evidence="11"/>
<dbReference type="GO" id="GO:0003677">
    <property type="term" value="F:DNA binding"/>
    <property type="evidence" value="ECO:0007669"/>
    <property type="project" value="UniProtKB-KW"/>
</dbReference>
<dbReference type="GO" id="GO:0043138">
    <property type="term" value="F:3'-5' DNA helicase activity"/>
    <property type="evidence" value="ECO:0007669"/>
    <property type="project" value="UniProtKB-EC"/>
</dbReference>
<dbReference type="SUPFAM" id="SSF52540">
    <property type="entry name" value="P-loop containing nucleoside triphosphate hydrolases"/>
    <property type="match status" value="1"/>
</dbReference>
<dbReference type="RefSeq" id="WP_075269653.1">
    <property type="nucleotide sequence ID" value="NZ_CP014332.1"/>
</dbReference>
<dbReference type="InterPro" id="IPR027417">
    <property type="entry name" value="P-loop_NTPase"/>
</dbReference>
<dbReference type="InterPro" id="IPR014016">
    <property type="entry name" value="UvrD-like_ATP-bd"/>
</dbReference>
<dbReference type="GO" id="GO:0016887">
    <property type="term" value="F:ATP hydrolysis activity"/>
    <property type="evidence" value="ECO:0007669"/>
    <property type="project" value="RHEA"/>
</dbReference>
<dbReference type="AlphaFoldDB" id="A0A1L6RBB9"/>
<comment type="similarity">
    <text evidence="1 11">Belongs to the helicase family. UvrD subfamily.</text>
</comment>
<gene>
    <name evidence="15" type="ORF">FOL01_0967</name>
</gene>